<dbReference type="PANTHER" id="PTHR43811:SF19">
    <property type="entry name" value="39 KDA FK506-BINDING NUCLEAR PROTEIN"/>
    <property type="match status" value="1"/>
</dbReference>
<dbReference type="InterPro" id="IPR001179">
    <property type="entry name" value="PPIase_FKBP_dom"/>
</dbReference>
<comment type="catalytic activity">
    <reaction evidence="1 6">
        <text>[protein]-peptidylproline (omega=180) = [protein]-peptidylproline (omega=0)</text>
        <dbReference type="Rhea" id="RHEA:16237"/>
        <dbReference type="Rhea" id="RHEA-COMP:10747"/>
        <dbReference type="Rhea" id="RHEA-COMP:10748"/>
        <dbReference type="ChEBI" id="CHEBI:83833"/>
        <dbReference type="ChEBI" id="CHEBI:83834"/>
        <dbReference type="EC" id="5.2.1.8"/>
    </reaction>
</comment>
<dbReference type="InterPro" id="IPR046357">
    <property type="entry name" value="PPIase_dom_sf"/>
</dbReference>
<keyword evidence="10" id="KW-1185">Reference proteome</keyword>
<evidence type="ECO:0000256" key="3">
    <source>
        <dbReference type="ARBA" id="ARBA00013194"/>
    </source>
</evidence>
<dbReference type="eggNOG" id="COG0545">
    <property type="taxonomic scope" value="Bacteria"/>
</dbReference>
<dbReference type="HOGENOM" id="CLU_013615_0_0_10"/>
<reference evidence="10" key="1">
    <citation type="journal article" date="2008" name="Science">
        <title>Genome of an endosymbiont coupling N2 fixation to cellulolysis within RT protist cells in termite gut.</title>
        <authorList>
            <person name="Hongoh Y."/>
            <person name="Sharma V.K."/>
            <person name="Prakash T."/>
            <person name="Noda S."/>
            <person name="Toh H."/>
            <person name="Taylor T.D."/>
            <person name="Kudo T."/>
            <person name="Sakaki Y."/>
            <person name="Toyoda A."/>
            <person name="Hattori M."/>
            <person name="Ohkuma M."/>
        </authorList>
    </citation>
    <scope>NUCLEOTIDE SEQUENCE [LARGE SCALE GENOMIC DNA]</scope>
</reference>
<dbReference type="RefSeq" id="WP_012573162.1">
    <property type="nucleotide sequence ID" value="NC_011565.1"/>
</dbReference>
<evidence type="ECO:0000256" key="2">
    <source>
        <dbReference type="ARBA" id="ARBA00006577"/>
    </source>
</evidence>
<dbReference type="PANTHER" id="PTHR43811">
    <property type="entry name" value="FKBP-TYPE PEPTIDYL-PROLYL CIS-TRANS ISOMERASE FKPA"/>
    <property type="match status" value="1"/>
</dbReference>
<dbReference type="KEGG" id="aps:CFPG_138"/>
<evidence type="ECO:0000313" key="9">
    <source>
        <dbReference type="EMBL" id="BAG83401.1"/>
    </source>
</evidence>
<dbReference type="PROSITE" id="PS50059">
    <property type="entry name" value="FKBP_PPIASE"/>
    <property type="match status" value="1"/>
</dbReference>
<dbReference type="Pfam" id="PF01346">
    <property type="entry name" value="FKBP_N"/>
    <property type="match status" value="1"/>
</dbReference>
<dbReference type="OrthoDB" id="9814548at2"/>
<keyword evidence="7" id="KW-1133">Transmembrane helix</keyword>
<keyword evidence="7" id="KW-0472">Membrane</keyword>
<keyword evidence="7" id="KW-0812">Transmembrane</keyword>
<evidence type="ECO:0000256" key="4">
    <source>
        <dbReference type="ARBA" id="ARBA00023110"/>
    </source>
</evidence>
<sequence>MRKLLNIYFYTIGHLAVLVNNKKKLLAIFCSLFFLLLVILAFALFFCKKQITKVNLRTNIDSVSYAQGVLYAYQVKDIFTQLKLDETNRTDFIRGFQEGFRINSKNKKENAFVVGKMIGYQIGTLFIPYFNERLFGDDSTQTMSRENLLAGYISTVKNDSSTLFTKEEARTYSVNTIESIRKNSTEKRYRNIRRENLDFLEKNKSNKGVIVLSSGLQYKVIKEKEGRKPMINDVVRIDYRGTNIKGEVFDSSIESGEPVEFSLNNKEVIEGWKEGIRLMSVGSKYIFYIPYYLAYGDQYKGDIIVPYSTLIFEVELREIVKKTKSNGKN</sequence>
<dbReference type="Pfam" id="PF00254">
    <property type="entry name" value="FKBP_C"/>
    <property type="match status" value="1"/>
</dbReference>
<comment type="similarity">
    <text evidence="2">Belongs to the FKBP-type PPIase family.</text>
</comment>
<feature type="domain" description="PPIase FKBP-type" evidence="8">
    <location>
        <begin position="232"/>
        <end position="320"/>
    </location>
</feature>
<dbReference type="SUPFAM" id="SSF54534">
    <property type="entry name" value="FKBP-like"/>
    <property type="match status" value="1"/>
</dbReference>
<dbReference type="Gene3D" id="1.10.287.460">
    <property type="entry name" value="Peptidyl-prolyl cis-trans isomerase, FKBP-type, N-terminal domain"/>
    <property type="match status" value="1"/>
</dbReference>
<feature type="transmembrane region" description="Helical" evidence="7">
    <location>
        <begin position="25"/>
        <end position="47"/>
    </location>
</feature>
<dbReference type="EMBL" id="AP010656">
    <property type="protein sequence ID" value="BAG83401.1"/>
    <property type="molecule type" value="Genomic_DNA"/>
</dbReference>
<gene>
    <name evidence="9" type="ordered locus">CFPG_138</name>
</gene>
<dbReference type="Gene3D" id="3.10.50.40">
    <property type="match status" value="1"/>
</dbReference>
<evidence type="ECO:0000256" key="7">
    <source>
        <dbReference type="SAM" id="Phobius"/>
    </source>
</evidence>
<keyword evidence="5 6" id="KW-0413">Isomerase</keyword>
<evidence type="ECO:0000256" key="6">
    <source>
        <dbReference type="PROSITE-ProRule" id="PRU00277"/>
    </source>
</evidence>
<accession>B6YQC9</accession>
<keyword evidence="4 6" id="KW-0697">Rotamase</keyword>
<dbReference type="STRING" id="511995.CFPG_138"/>
<protein>
    <recommendedName>
        <fullName evidence="3 6">peptidylprolyl isomerase</fullName>
        <ecNumber evidence="3 6">5.2.1.8</ecNumber>
    </recommendedName>
</protein>
<proteinExistence type="inferred from homology"/>
<evidence type="ECO:0000256" key="5">
    <source>
        <dbReference type="ARBA" id="ARBA00023235"/>
    </source>
</evidence>
<dbReference type="AlphaFoldDB" id="B6YQC9"/>
<organism evidence="9 10">
    <name type="scientific">Azobacteroides pseudotrichonymphae genomovar. CFP2</name>
    <dbReference type="NCBI Taxonomy" id="511995"/>
    <lineage>
        <taxon>Bacteria</taxon>
        <taxon>Pseudomonadati</taxon>
        <taxon>Bacteroidota</taxon>
        <taxon>Bacteroidia</taxon>
        <taxon>Bacteroidales</taxon>
        <taxon>Candidatus Azobacteroides</taxon>
    </lineage>
</organism>
<dbReference type="InterPro" id="IPR036944">
    <property type="entry name" value="PPIase_FKBP_N_sf"/>
</dbReference>
<dbReference type="Proteomes" id="UP000000723">
    <property type="component" value="Chromosome"/>
</dbReference>
<dbReference type="EC" id="5.2.1.8" evidence="3 6"/>
<evidence type="ECO:0000256" key="1">
    <source>
        <dbReference type="ARBA" id="ARBA00000971"/>
    </source>
</evidence>
<evidence type="ECO:0000259" key="8">
    <source>
        <dbReference type="PROSITE" id="PS50059"/>
    </source>
</evidence>
<dbReference type="GO" id="GO:0006457">
    <property type="term" value="P:protein folding"/>
    <property type="evidence" value="ECO:0007669"/>
    <property type="project" value="InterPro"/>
</dbReference>
<evidence type="ECO:0000313" key="10">
    <source>
        <dbReference type="Proteomes" id="UP000000723"/>
    </source>
</evidence>
<name>B6YQC9_AZOPC</name>
<dbReference type="GO" id="GO:0003755">
    <property type="term" value="F:peptidyl-prolyl cis-trans isomerase activity"/>
    <property type="evidence" value="ECO:0007669"/>
    <property type="project" value="UniProtKB-KW"/>
</dbReference>
<dbReference type="InterPro" id="IPR000774">
    <property type="entry name" value="PPIase_FKBP_N"/>
</dbReference>